<reference evidence="1 2" key="2">
    <citation type="journal article" date="2022" name="Mol. Ecol. Resour.">
        <title>The genomes of chicory, endive, great burdock and yacon provide insights into Asteraceae paleo-polyploidization history and plant inulin production.</title>
        <authorList>
            <person name="Fan W."/>
            <person name="Wang S."/>
            <person name="Wang H."/>
            <person name="Wang A."/>
            <person name="Jiang F."/>
            <person name="Liu H."/>
            <person name="Zhao H."/>
            <person name="Xu D."/>
            <person name="Zhang Y."/>
        </authorList>
    </citation>
    <scope>NUCLEOTIDE SEQUENCE [LARGE SCALE GENOMIC DNA]</scope>
    <source>
        <strain evidence="2">cv. Niubang</strain>
    </source>
</reference>
<evidence type="ECO:0000313" key="2">
    <source>
        <dbReference type="Proteomes" id="UP001055879"/>
    </source>
</evidence>
<comment type="caution">
    <text evidence="1">The sequence shown here is derived from an EMBL/GenBank/DDBJ whole genome shotgun (WGS) entry which is preliminary data.</text>
</comment>
<gene>
    <name evidence="1" type="ORF">L6452_35501</name>
</gene>
<reference evidence="2" key="1">
    <citation type="journal article" date="2022" name="Mol. Ecol. Resour.">
        <title>The genomes of chicory, endive, great burdock and yacon provide insights into Asteraceae palaeo-polyploidization history and plant inulin production.</title>
        <authorList>
            <person name="Fan W."/>
            <person name="Wang S."/>
            <person name="Wang H."/>
            <person name="Wang A."/>
            <person name="Jiang F."/>
            <person name="Liu H."/>
            <person name="Zhao H."/>
            <person name="Xu D."/>
            <person name="Zhang Y."/>
        </authorList>
    </citation>
    <scope>NUCLEOTIDE SEQUENCE [LARGE SCALE GENOMIC DNA]</scope>
    <source>
        <strain evidence="2">cv. Niubang</strain>
    </source>
</reference>
<evidence type="ECO:0000313" key="1">
    <source>
        <dbReference type="EMBL" id="KAI3680726.1"/>
    </source>
</evidence>
<sequence length="200" mass="22465">MFDEMSAKQSRVIPPSFPPPSCPRCTSHRTKFSYYNNKDVSQPRYFCKNCSRFWTHGGTFRDVPNVKTNWKLNSTKIASSFSKSENCPSFCDPLFTITPSSSSSPPPPPPSKRLHLSALTPCPTNDSSGGHHCPQLQQLPPSLNLPPSPSYGFWIPHFRPSQPQAPLPNSNIRTINIPHIHNNTIVTNRFSFNNEGSRRT</sequence>
<keyword evidence="2" id="KW-1185">Reference proteome</keyword>
<dbReference type="Proteomes" id="UP001055879">
    <property type="component" value="Linkage Group LG13"/>
</dbReference>
<proteinExistence type="predicted"/>
<dbReference type="EMBL" id="CM042059">
    <property type="protein sequence ID" value="KAI3680726.1"/>
    <property type="molecule type" value="Genomic_DNA"/>
</dbReference>
<accession>A0ACB8Y6M3</accession>
<protein>
    <submittedName>
        <fullName evidence="1">Uncharacterized protein</fullName>
    </submittedName>
</protein>
<name>A0ACB8Y6M3_ARCLA</name>
<organism evidence="1 2">
    <name type="scientific">Arctium lappa</name>
    <name type="common">Greater burdock</name>
    <name type="synonym">Lappa major</name>
    <dbReference type="NCBI Taxonomy" id="4217"/>
    <lineage>
        <taxon>Eukaryota</taxon>
        <taxon>Viridiplantae</taxon>
        <taxon>Streptophyta</taxon>
        <taxon>Embryophyta</taxon>
        <taxon>Tracheophyta</taxon>
        <taxon>Spermatophyta</taxon>
        <taxon>Magnoliopsida</taxon>
        <taxon>eudicotyledons</taxon>
        <taxon>Gunneridae</taxon>
        <taxon>Pentapetalae</taxon>
        <taxon>asterids</taxon>
        <taxon>campanulids</taxon>
        <taxon>Asterales</taxon>
        <taxon>Asteraceae</taxon>
        <taxon>Carduoideae</taxon>
        <taxon>Cardueae</taxon>
        <taxon>Arctiinae</taxon>
        <taxon>Arctium</taxon>
    </lineage>
</organism>